<dbReference type="AlphaFoldDB" id="A0A023F542"/>
<accession>A0A023F542</accession>
<proteinExistence type="evidence at transcript level"/>
<dbReference type="EMBL" id="GBBI01002051">
    <property type="protein sequence ID" value="JAC16661.1"/>
    <property type="molecule type" value="mRNA"/>
</dbReference>
<evidence type="ECO:0000313" key="1">
    <source>
        <dbReference type="EMBL" id="JAC16661.1"/>
    </source>
</evidence>
<organism evidence="1">
    <name type="scientific">Triatoma infestans</name>
    <name type="common">Assassin bug</name>
    <dbReference type="NCBI Taxonomy" id="30076"/>
    <lineage>
        <taxon>Eukaryota</taxon>
        <taxon>Metazoa</taxon>
        <taxon>Ecdysozoa</taxon>
        <taxon>Arthropoda</taxon>
        <taxon>Hexapoda</taxon>
        <taxon>Insecta</taxon>
        <taxon>Pterygota</taxon>
        <taxon>Neoptera</taxon>
        <taxon>Paraneoptera</taxon>
        <taxon>Hemiptera</taxon>
        <taxon>Heteroptera</taxon>
        <taxon>Panheteroptera</taxon>
        <taxon>Cimicomorpha</taxon>
        <taxon>Reduviidae</taxon>
        <taxon>Triatominae</taxon>
        <taxon>Triatoma</taxon>
    </lineage>
</organism>
<reference evidence="1" key="1">
    <citation type="journal article" date="2014" name="PLoS Negl. Trop. Dis.">
        <title>An updated insight into the Sialotranscriptome of Triatoma infestans: developmental stage and geographic variations.</title>
        <authorList>
            <person name="Schwarz A."/>
            <person name="Medrano-Mercado N."/>
            <person name="Schaub G.A."/>
            <person name="Struchiner C.J."/>
            <person name="Bargues M.D."/>
            <person name="Levy M.Z."/>
            <person name="Ribeiro J.M."/>
        </authorList>
    </citation>
    <scope>NUCLEOTIDE SEQUENCE</scope>
    <source>
        <strain evidence="1">Chile</strain>
        <tissue evidence="1">Salivary glands</tissue>
    </source>
</reference>
<sequence length="78" mass="9002">MALWSSSVIAFQLSQSTAFFLYCFVPKRRRSYSSCSHLSLGLPRGLFPTRMPLIQYSWNPSLIHPMEVSQSTQSSYFF</sequence>
<protein>
    <submittedName>
        <fullName evidence="1">Putative secreted protein</fullName>
    </submittedName>
</protein>
<name>A0A023F542_TRIIF</name>
<feature type="non-terminal residue" evidence="1">
    <location>
        <position position="78"/>
    </location>
</feature>